<evidence type="ECO:0000256" key="1">
    <source>
        <dbReference type="ARBA" id="ARBA00004141"/>
    </source>
</evidence>
<evidence type="ECO:0000256" key="3">
    <source>
        <dbReference type="ARBA" id="ARBA00022692"/>
    </source>
</evidence>
<evidence type="ECO:0000256" key="4">
    <source>
        <dbReference type="ARBA" id="ARBA00022801"/>
    </source>
</evidence>
<dbReference type="InterPro" id="IPR050925">
    <property type="entry name" value="Rhomboid_protease_S54"/>
</dbReference>
<evidence type="ECO:0000259" key="8">
    <source>
        <dbReference type="Pfam" id="PF01694"/>
    </source>
</evidence>
<feature type="transmembrane region" description="Helical" evidence="7">
    <location>
        <begin position="239"/>
        <end position="255"/>
    </location>
</feature>
<organism evidence="9 10">
    <name type="scientific">Nocardioides guangzhouensis</name>
    <dbReference type="NCBI Taxonomy" id="2497878"/>
    <lineage>
        <taxon>Bacteria</taxon>
        <taxon>Bacillati</taxon>
        <taxon>Actinomycetota</taxon>
        <taxon>Actinomycetes</taxon>
        <taxon>Propionibacteriales</taxon>
        <taxon>Nocardioidaceae</taxon>
        <taxon>Nocardioides</taxon>
    </lineage>
</organism>
<protein>
    <submittedName>
        <fullName evidence="9">Rhomboid family intramembrane serine protease</fullName>
    </submittedName>
</protein>
<dbReference type="InterPro" id="IPR035952">
    <property type="entry name" value="Rhomboid-like_sf"/>
</dbReference>
<dbReference type="InterPro" id="IPR022764">
    <property type="entry name" value="Peptidase_S54_rhomboid_dom"/>
</dbReference>
<feature type="transmembrane region" description="Helical" evidence="7">
    <location>
        <begin position="186"/>
        <end position="205"/>
    </location>
</feature>
<keyword evidence="10" id="KW-1185">Reference proteome</keyword>
<dbReference type="GO" id="GO:0004252">
    <property type="term" value="F:serine-type endopeptidase activity"/>
    <property type="evidence" value="ECO:0007669"/>
    <property type="project" value="InterPro"/>
</dbReference>
<keyword evidence="5 7" id="KW-1133">Transmembrane helix</keyword>
<evidence type="ECO:0000313" key="10">
    <source>
        <dbReference type="Proteomes" id="UP000295198"/>
    </source>
</evidence>
<dbReference type="PANTHER" id="PTHR43731:SF14">
    <property type="entry name" value="PRESENILIN-ASSOCIATED RHOMBOID-LIKE PROTEIN, MITOCHONDRIAL"/>
    <property type="match status" value="1"/>
</dbReference>
<dbReference type="OrthoDB" id="9807874at2"/>
<dbReference type="GO" id="GO:0016020">
    <property type="term" value="C:membrane"/>
    <property type="evidence" value="ECO:0007669"/>
    <property type="project" value="UniProtKB-SubCell"/>
</dbReference>
<proteinExistence type="inferred from homology"/>
<gene>
    <name evidence="9" type="ORF">EKO23_21450</name>
</gene>
<evidence type="ECO:0000256" key="6">
    <source>
        <dbReference type="ARBA" id="ARBA00023136"/>
    </source>
</evidence>
<evidence type="ECO:0000313" key="9">
    <source>
        <dbReference type="EMBL" id="RYP82579.1"/>
    </source>
</evidence>
<dbReference type="SUPFAM" id="SSF144091">
    <property type="entry name" value="Rhomboid-like"/>
    <property type="match status" value="1"/>
</dbReference>
<dbReference type="Proteomes" id="UP000295198">
    <property type="component" value="Unassembled WGS sequence"/>
</dbReference>
<evidence type="ECO:0000256" key="2">
    <source>
        <dbReference type="ARBA" id="ARBA00009045"/>
    </source>
</evidence>
<keyword evidence="9" id="KW-0645">Protease</keyword>
<feature type="transmembrane region" description="Helical" evidence="7">
    <location>
        <begin position="285"/>
        <end position="307"/>
    </location>
</feature>
<comment type="subcellular location">
    <subcellularLocation>
        <location evidence="1">Membrane</location>
        <topology evidence="1">Multi-pass membrane protein</topology>
    </subcellularLocation>
</comment>
<evidence type="ECO:0000256" key="5">
    <source>
        <dbReference type="ARBA" id="ARBA00022989"/>
    </source>
</evidence>
<accession>A0A4V1XYA6</accession>
<feature type="transmembrane region" description="Helical" evidence="7">
    <location>
        <begin position="211"/>
        <end position="232"/>
    </location>
</feature>
<feature type="domain" description="Peptidase S54 rhomboid" evidence="8">
    <location>
        <begin position="146"/>
        <end position="275"/>
    </location>
</feature>
<name>A0A4V1XYA6_9ACTN</name>
<dbReference type="GO" id="GO:0006508">
    <property type="term" value="P:proteolysis"/>
    <property type="evidence" value="ECO:0007669"/>
    <property type="project" value="UniProtKB-KW"/>
</dbReference>
<keyword evidence="4" id="KW-0378">Hydrolase</keyword>
<comment type="similarity">
    <text evidence="2">Belongs to the peptidase S54 family.</text>
</comment>
<evidence type="ECO:0000256" key="7">
    <source>
        <dbReference type="SAM" id="Phobius"/>
    </source>
</evidence>
<keyword evidence="6 7" id="KW-0472">Membrane</keyword>
<keyword evidence="3 7" id="KW-0812">Transmembrane</keyword>
<dbReference type="AlphaFoldDB" id="A0A4V1XYA6"/>
<comment type="caution">
    <text evidence="9">The sequence shown here is derived from an EMBL/GenBank/DDBJ whole genome shotgun (WGS) entry which is preliminary data.</text>
</comment>
<feature type="transmembrane region" description="Helical" evidence="7">
    <location>
        <begin position="74"/>
        <end position="96"/>
    </location>
</feature>
<dbReference type="Pfam" id="PF01694">
    <property type="entry name" value="Rhomboid"/>
    <property type="match status" value="1"/>
</dbReference>
<dbReference type="Gene3D" id="1.20.1540.10">
    <property type="entry name" value="Rhomboid-like"/>
    <property type="match status" value="1"/>
</dbReference>
<dbReference type="EMBL" id="SDKM01000045">
    <property type="protein sequence ID" value="RYP82579.1"/>
    <property type="molecule type" value="Genomic_DNA"/>
</dbReference>
<reference evidence="9 10" key="1">
    <citation type="submission" date="2019-01" db="EMBL/GenBank/DDBJ databases">
        <title>Nocardioides guangzhouensis sp. nov., an actinobacterium isolated from soil.</title>
        <authorList>
            <person name="Fu Y."/>
            <person name="Cai Y."/>
            <person name="Lin Z."/>
            <person name="Chen P."/>
        </authorList>
    </citation>
    <scope>NUCLEOTIDE SEQUENCE [LARGE SCALE GENOMIC DNA]</scope>
    <source>
        <strain evidence="9 10">130</strain>
    </source>
</reference>
<dbReference type="PANTHER" id="PTHR43731">
    <property type="entry name" value="RHOMBOID PROTEASE"/>
    <property type="match status" value="1"/>
</dbReference>
<sequence length="309" mass="33030">MSTPPEPESAVPVCYRHTGRETYVRCQRCDRPICPDCMRQASVGFQCPECVSQGARDTRAGRTTYGGSRSSNPALTSMVIIAINVAVWLLVVVTGWQNSPWVARLSLHARGLCQTPDGKNWYPRVVEESTCSALGGDWFPGVSDGAYHQLLTSTFLHVDVWHIGFNMLALWFLGPQLEMAIGRARFLALYLISGLAGSACVYWLAGEQTSTLGASGAVYGLMAALLVIAIKVGGQVQTILMWIGLNVVLTIVGGFSWQGHLGGFVGGAAVMTLLVYSPRTHRATYQVAGIAAVALLVGAAVVTRSLALA</sequence>